<evidence type="ECO:0000256" key="5">
    <source>
        <dbReference type="ARBA" id="ARBA00023242"/>
    </source>
</evidence>
<feature type="compositionally biased region" description="Polar residues" evidence="6">
    <location>
        <begin position="1097"/>
        <end position="1106"/>
    </location>
</feature>
<gene>
    <name evidence="7" type="ORF">CXG81DRAFT_18380</name>
</gene>
<keyword evidence="8" id="KW-1185">Reference proteome</keyword>
<dbReference type="PANTHER" id="PTHR15651">
    <property type="entry name" value="ARMADILLO REPEAT-CONTAINING PROTEIN 8"/>
    <property type="match status" value="1"/>
</dbReference>
<feature type="compositionally biased region" description="Polar residues" evidence="6">
    <location>
        <begin position="930"/>
        <end position="948"/>
    </location>
</feature>
<dbReference type="GO" id="GO:0005634">
    <property type="term" value="C:nucleus"/>
    <property type="evidence" value="ECO:0007669"/>
    <property type="project" value="UniProtKB-SubCell"/>
</dbReference>
<evidence type="ECO:0000256" key="6">
    <source>
        <dbReference type="SAM" id="MobiDB-lite"/>
    </source>
</evidence>
<evidence type="ECO:0000313" key="7">
    <source>
        <dbReference type="EMBL" id="RKP01880.1"/>
    </source>
</evidence>
<dbReference type="SUPFAM" id="SSF48371">
    <property type="entry name" value="ARM repeat"/>
    <property type="match status" value="2"/>
</dbReference>
<dbReference type="SMART" id="SM00185">
    <property type="entry name" value="ARM"/>
    <property type="match status" value="7"/>
</dbReference>
<feature type="compositionally biased region" description="Gly residues" evidence="6">
    <location>
        <begin position="863"/>
        <end position="875"/>
    </location>
</feature>
<reference evidence="8" key="1">
    <citation type="journal article" date="2018" name="Nat. Microbiol.">
        <title>Leveraging single-cell genomics to expand the fungal tree of life.</title>
        <authorList>
            <person name="Ahrendt S.R."/>
            <person name="Quandt C.A."/>
            <person name="Ciobanu D."/>
            <person name="Clum A."/>
            <person name="Salamov A."/>
            <person name="Andreopoulos B."/>
            <person name="Cheng J.F."/>
            <person name="Woyke T."/>
            <person name="Pelin A."/>
            <person name="Henrissat B."/>
            <person name="Reynolds N.K."/>
            <person name="Benny G.L."/>
            <person name="Smith M.E."/>
            <person name="James T.Y."/>
            <person name="Grigoriev I.V."/>
        </authorList>
    </citation>
    <scope>NUCLEOTIDE SEQUENCE [LARGE SCALE GENOMIC DNA]</scope>
    <source>
        <strain evidence="8">ATCC 52028</strain>
    </source>
</reference>
<dbReference type="STRING" id="1555241.A0A4P9X9W8"/>
<dbReference type="PANTHER" id="PTHR15651:SF7">
    <property type="entry name" value="ARMADILLO REPEAT-CONTAINING PROTEIN 8"/>
    <property type="match status" value="1"/>
</dbReference>
<feature type="region of interest" description="Disordered" evidence="6">
    <location>
        <begin position="1068"/>
        <end position="1114"/>
    </location>
</feature>
<feature type="region of interest" description="Disordered" evidence="6">
    <location>
        <begin position="843"/>
        <end position="882"/>
    </location>
</feature>
<keyword evidence="4" id="KW-0677">Repeat</keyword>
<dbReference type="GO" id="GO:0043161">
    <property type="term" value="P:proteasome-mediated ubiquitin-dependent protein catabolic process"/>
    <property type="evidence" value="ECO:0007669"/>
    <property type="project" value="TreeGrafter"/>
</dbReference>
<sequence>MVNFTHNVLQGLTSPSEDDQVTTARYIKNAIIGNRTKKDHYLQLGIAERLVEILRSPSAALPLRVNAATVLGSFAFNAPENVERLQRAGAPAALLSTIHHVPPSLAEAASRSLRSLWQTATEGSDILYEPHRPLIQDVIQALNPRRLLAQHASSTNATEATTALSPDVSPQVAANLIENSAGILACTTINHDRQNMCLEYGALPYLGQLITPTFDAYPRMQLAAMAALAAISHRNPLVANRVAGMSAVYEGRSIVRVLRHLAKSPRPLQSLLAIACLAQLLHARGLPRRFPNDYHLDVIPTLIRLMALDHAGKPLAPMTPALSQSAPDPHISNTAQTWTAMNMTEKDASASNKEAVDPLSTADLGDIKYTPEQYQLFIRAPAIFAYLVDDQKVLQEAALDCGGVTALTKLLTHFCALQVLNDTRETELFEHIHRTHTKISTTKPNPGEKTLMTPPVSVWRAPVPGDHAPLPSTMPLLCPDGSLPPAKDDDLQDPNSLRYHLNHIGYLPYSLPTSDLNDLVIQNTLLALAAVCSLKEECRKAIIDQGMLAFTVRAMTHPKPGIRSAACQFARSLSRSVKNLRTSLIDVGIDRCLLNLIQDESLPVRITATATLCNLVLDFSPMKSTVLNQGGVEVLVKLTESTNVHLRLNCVWALKNLLYNANTLIMQRVLTQLGLKGIARLLNDPDLAVQEQVLTLLRNLVCGNHDEIDYVFAELGQANLISNIESKLVHLPQYDEVLLQTLYIIANIAAGHVGHKDAIINSPVILERIRMNLTHRQPTIRAPAVWCIINLTWPHDQGFAERIQKLRRAGVEKVLNSIGPDINMDVRELVKLARCHFSLCQSDGSLRPAHDDDDPFERRGASGLPGGPDSMGGGADGRRPQGDATLAELCRLVRPDVSGHDQATRLPSGPSHGMGRGPRPEAEPPFRSAASLTPSRPSDGETVTTPSGAPSARAAGDARQPPYPWGPGSAAHPRGHRYEDEDDADDWPNAEAEFHYAMALRGNNPEPWDDDEEVDEDDLDAVDDDDDDDDDGIDNGMDRFHGAGDDGPSAMMASPAINEMLAIRASDGTVSMVPVTQTLTSAGRGTTRRRGQAGSGNASNTRTDPSQSERPDWF</sequence>
<dbReference type="InterPro" id="IPR038739">
    <property type="entry name" value="ARMC8/Vid28"/>
</dbReference>
<protein>
    <submittedName>
        <fullName evidence="7">Uncharacterized protein</fullName>
    </submittedName>
</protein>
<evidence type="ECO:0000256" key="4">
    <source>
        <dbReference type="ARBA" id="ARBA00022737"/>
    </source>
</evidence>
<dbReference type="Pfam" id="PF00514">
    <property type="entry name" value="Arm"/>
    <property type="match status" value="1"/>
</dbReference>
<name>A0A4P9X9W8_9FUNG</name>
<dbReference type="Gene3D" id="1.25.10.10">
    <property type="entry name" value="Leucine-rich Repeat Variant"/>
    <property type="match status" value="3"/>
</dbReference>
<dbReference type="AlphaFoldDB" id="A0A4P9X9W8"/>
<dbReference type="InterPro" id="IPR000225">
    <property type="entry name" value="Armadillo"/>
</dbReference>
<dbReference type="EMBL" id="ML014158">
    <property type="protein sequence ID" value="RKP01880.1"/>
    <property type="molecule type" value="Genomic_DNA"/>
</dbReference>
<dbReference type="GO" id="GO:0005737">
    <property type="term" value="C:cytoplasm"/>
    <property type="evidence" value="ECO:0007669"/>
    <property type="project" value="UniProtKB-SubCell"/>
</dbReference>
<dbReference type="Proteomes" id="UP000274922">
    <property type="component" value="Unassembled WGS sequence"/>
</dbReference>
<dbReference type="OrthoDB" id="5559898at2759"/>
<accession>A0A4P9X9W8</accession>
<evidence type="ECO:0000256" key="1">
    <source>
        <dbReference type="ARBA" id="ARBA00004123"/>
    </source>
</evidence>
<dbReference type="GO" id="GO:0034657">
    <property type="term" value="C:GID complex"/>
    <property type="evidence" value="ECO:0007669"/>
    <property type="project" value="TreeGrafter"/>
</dbReference>
<evidence type="ECO:0000256" key="2">
    <source>
        <dbReference type="ARBA" id="ARBA00004496"/>
    </source>
</evidence>
<organism evidence="7 8">
    <name type="scientific">Caulochytrium protostelioides</name>
    <dbReference type="NCBI Taxonomy" id="1555241"/>
    <lineage>
        <taxon>Eukaryota</taxon>
        <taxon>Fungi</taxon>
        <taxon>Fungi incertae sedis</taxon>
        <taxon>Chytridiomycota</taxon>
        <taxon>Chytridiomycota incertae sedis</taxon>
        <taxon>Chytridiomycetes</taxon>
        <taxon>Caulochytriales</taxon>
        <taxon>Caulochytriaceae</taxon>
        <taxon>Caulochytrium</taxon>
    </lineage>
</organism>
<dbReference type="InterPro" id="IPR011989">
    <property type="entry name" value="ARM-like"/>
</dbReference>
<dbReference type="InterPro" id="IPR016024">
    <property type="entry name" value="ARM-type_fold"/>
</dbReference>
<keyword evidence="5" id="KW-0539">Nucleus</keyword>
<feature type="compositionally biased region" description="Acidic residues" evidence="6">
    <location>
        <begin position="1007"/>
        <end position="1033"/>
    </location>
</feature>
<feature type="region of interest" description="Disordered" evidence="6">
    <location>
        <begin position="895"/>
        <end position="1052"/>
    </location>
</feature>
<evidence type="ECO:0000313" key="8">
    <source>
        <dbReference type="Proteomes" id="UP000274922"/>
    </source>
</evidence>
<comment type="subcellular location">
    <subcellularLocation>
        <location evidence="2">Cytoplasm</location>
    </subcellularLocation>
    <subcellularLocation>
        <location evidence="1">Nucleus</location>
    </subcellularLocation>
</comment>
<keyword evidence="3" id="KW-0963">Cytoplasm</keyword>
<proteinExistence type="predicted"/>
<evidence type="ECO:0000256" key="3">
    <source>
        <dbReference type="ARBA" id="ARBA00022490"/>
    </source>
</evidence>